<sequence>MTQTNNTTIEEQLNASEAQEETISKKSSKTKSKIKKDKILKNITRGQIYVQASYNNTIVTVTDLYGNVLGWSSAGKMKFKGPKKSTSYAAGVVIKDVLTRVKQERIMKEANIFVKGIGAGRDAAIRAINANGIIILSIKDITPIPHNGCRRRKPRRV</sequence>
<dbReference type="Gene3D" id="3.30.420.80">
    <property type="entry name" value="Ribosomal protein S11"/>
    <property type="match status" value="1"/>
</dbReference>
<comment type="function">
    <text evidence="5">Located on the platform of the 30S subunit, it bridges several disparate RNA helices of the 16S rRNA. Forms part of the Shine-Dalgarno cleft in the 70S ribosome.</text>
</comment>
<dbReference type="InterPro" id="IPR018102">
    <property type="entry name" value="Ribosomal_uS11_CS"/>
</dbReference>
<keyword evidence="5" id="KW-0699">rRNA-binding</keyword>
<organism evidence="8 9">
    <name type="scientific">Candidatus Kuenenbacteria bacterium HGW-Kuenenbacteria-1</name>
    <dbReference type="NCBI Taxonomy" id="2013812"/>
    <lineage>
        <taxon>Bacteria</taxon>
        <taxon>Candidatus Kueneniibacteriota</taxon>
    </lineage>
</organism>
<evidence type="ECO:0000256" key="7">
    <source>
        <dbReference type="SAM" id="MobiDB-lite"/>
    </source>
</evidence>
<comment type="subunit">
    <text evidence="5">Part of the 30S ribosomal subunit. Interacts with proteins S7 and S18. Binds to IF-3.</text>
</comment>
<evidence type="ECO:0000256" key="6">
    <source>
        <dbReference type="RuleBase" id="RU003629"/>
    </source>
</evidence>
<dbReference type="SUPFAM" id="SSF53137">
    <property type="entry name" value="Translational machinery components"/>
    <property type="match status" value="1"/>
</dbReference>
<protein>
    <recommendedName>
        <fullName evidence="4 5">Small ribosomal subunit protein uS11</fullName>
    </recommendedName>
</protein>
<dbReference type="Proteomes" id="UP000233414">
    <property type="component" value="Unassembled WGS sequence"/>
</dbReference>
<accession>A0A2N1UNJ8</accession>
<dbReference type="EMBL" id="PGYQ01000006">
    <property type="protein sequence ID" value="PKL72400.1"/>
    <property type="molecule type" value="Genomic_DNA"/>
</dbReference>
<dbReference type="PIRSF" id="PIRSF002131">
    <property type="entry name" value="Ribosomal_S11"/>
    <property type="match status" value="1"/>
</dbReference>
<comment type="similarity">
    <text evidence="1 5 6">Belongs to the universal ribosomal protein uS11 family.</text>
</comment>
<proteinExistence type="inferred from homology"/>
<dbReference type="InterPro" id="IPR001971">
    <property type="entry name" value="Ribosomal_uS11"/>
</dbReference>
<comment type="caution">
    <text evidence="8">The sequence shown here is derived from an EMBL/GenBank/DDBJ whole genome shotgun (WGS) entry which is preliminary data.</text>
</comment>
<name>A0A2N1UNJ8_9BACT</name>
<dbReference type="PANTHER" id="PTHR11759">
    <property type="entry name" value="40S RIBOSOMAL PROTEIN S14/30S RIBOSOMAL PROTEIN S11"/>
    <property type="match status" value="1"/>
</dbReference>
<dbReference type="Pfam" id="PF00411">
    <property type="entry name" value="Ribosomal_S11"/>
    <property type="match status" value="1"/>
</dbReference>
<dbReference type="GO" id="GO:1990904">
    <property type="term" value="C:ribonucleoprotein complex"/>
    <property type="evidence" value="ECO:0007669"/>
    <property type="project" value="UniProtKB-KW"/>
</dbReference>
<dbReference type="GO" id="GO:0019843">
    <property type="term" value="F:rRNA binding"/>
    <property type="evidence" value="ECO:0007669"/>
    <property type="project" value="UniProtKB-UniRule"/>
</dbReference>
<evidence type="ECO:0000313" key="8">
    <source>
        <dbReference type="EMBL" id="PKL72400.1"/>
    </source>
</evidence>
<reference evidence="8 9" key="1">
    <citation type="journal article" date="2017" name="ISME J.">
        <title>Potential for microbial H2 and metal transformations associated with novel bacteria and archaea in deep terrestrial subsurface sediments.</title>
        <authorList>
            <person name="Hernsdorf A.W."/>
            <person name="Amano Y."/>
            <person name="Miyakawa K."/>
            <person name="Ise K."/>
            <person name="Suzuki Y."/>
            <person name="Anantharaman K."/>
            <person name="Probst A."/>
            <person name="Burstein D."/>
            <person name="Thomas B.C."/>
            <person name="Banfield J.F."/>
        </authorList>
    </citation>
    <scope>NUCLEOTIDE SEQUENCE [LARGE SCALE GENOMIC DNA]</scope>
    <source>
        <strain evidence="8">HGW-Kuenenbacteria-1</strain>
    </source>
</reference>
<evidence type="ECO:0000256" key="3">
    <source>
        <dbReference type="ARBA" id="ARBA00023274"/>
    </source>
</evidence>
<dbReference type="GO" id="GO:0006412">
    <property type="term" value="P:translation"/>
    <property type="evidence" value="ECO:0007669"/>
    <property type="project" value="UniProtKB-UniRule"/>
</dbReference>
<evidence type="ECO:0000256" key="2">
    <source>
        <dbReference type="ARBA" id="ARBA00022980"/>
    </source>
</evidence>
<keyword evidence="2 5" id="KW-0689">Ribosomal protein</keyword>
<gene>
    <name evidence="5" type="primary">rpsK</name>
    <name evidence="8" type="ORF">CVV26_01910</name>
</gene>
<evidence type="ECO:0000256" key="4">
    <source>
        <dbReference type="ARBA" id="ARBA00035160"/>
    </source>
</evidence>
<feature type="region of interest" description="Disordered" evidence="7">
    <location>
        <begin position="1"/>
        <end position="29"/>
    </location>
</feature>
<keyword evidence="3 5" id="KW-0687">Ribonucleoprotein</keyword>
<dbReference type="GO" id="GO:0003735">
    <property type="term" value="F:structural constituent of ribosome"/>
    <property type="evidence" value="ECO:0007669"/>
    <property type="project" value="InterPro"/>
</dbReference>
<dbReference type="GO" id="GO:0005840">
    <property type="term" value="C:ribosome"/>
    <property type="evidence" value="ECO:0007669"/>
    <property type="project" value="UniProtKB-KW"/>
</dbReference>
<dbReference type="PROSITE" id="PS00054">
    <property type="entry name" value="RIBOSOMAL_S11"/>
    <property type="match status" value="1"/>
</dbReference>
<feature type="compositionally biased region" description="Polar residues" evidence="7">
    <location>
        <begin position="1"/>
        <end position="17"/>
    </location>
</feature>
<evidence type="ECO:0000256" key="1">
    <source>
        <dbReference type="ARBA" id="ARBA00006194"/>
    </source>
</evidence>
<dbReference type="InterPro" id="IPR036967">
    <property type="entry name" value="Ribosomal_uS11_sf"/>
</dbReference>
<dbReference type="AlphaFoldDB" id="A0A2N1UNJ8"/>
<evidence type="ECO:0000313" key="9">
    <source>
        <dbReference type="Proteomes" id="UP000233414"/>
    </source>
</evidence>
<evidence type="ECO:0000256" key="5">
    <source>
        <dbReference type="HAMAP-Rule" id="MF_01310"/>
    </source>
</evidence>
<keyword evidence="5" id="KW-0694">RNA-binding</keyword>
<dbReference type="NCBIfam" id="NF003698">
    <property type="entry name" value="PRK05309.1"/>
    <property type="match status" value="1"/>
</dbReference>
<dbReference type="HAMAP" id="MF_01310">
    <property type="entry name" value="Ribosomal_uS11"/>
    <property type="match status" value="1"/>
</dbReference>